<gene>
    <name evidence="3" type="ORF">KHB02_005405</name>
    <name evidence="2" type="ORF">KHB02_21470</name>
</gene>
<dbReference type="InterPro" id="IPR052170">
    <property type="entry name" value="M29_Exopeptidase"/>
</dbReference>
<dbReference type="PANTHER" id="PTHR34448:SF1">
    <property type="entry name" value="BLL6088 PROTEIN"/>
    <property type="match status" value="1"/>
</dbReference>
<dbReference type="GO" id="GO:0004177">
    <property type="term" value="F:aminopeptidase activity"/>
    <property type="evidence" value="ECO:0007669"/>
    <property type="project" value="UniProtKB-KW"/>
</dbReference>
<keyword evidence="2" id="KW-0031">Aminopeptidase</keyword>
<keyword evidence="2" id="KW-0378">Hydrolase</keyword>
<proteinExistence type="predicted"/>
<dbReference type="GO" id="GO:0006508">
    <property type="term" value="P:proteolysis"/>
    <property type="evidence" value="ECO:0007669"/>
    <property type="project" value="InterPro"/>
</dbReference>
<dbReference type="InterPro" id="IPR058739">
    <property type="entry name" value="NicX"/>
</dbReference>
<reference evidence="2" key="1">
    <citation type="submission" date="2021-05" db="EMBL/GenBank/DDBJ databases">
        <title>Novel Bacillus species.</title>
        <authorList>
            <person name="Liu G."/>
        </authorList>
    </citation>
    <scope>NUCLEOTIDE SEQUENCE</scope>
    <source>
        <strain evidence="2 4">FJAT-50051</strain>
    </source>
</reference>
<keyword evidence="1" id="KW-0479">Metal-binding</keyword>
<keyword evidence="4" id="KW-1185">Reference proteome</keyword>
<protein>
    <submittedName>
        <fullName evidence="2">Aminopeptidase</fullName>
        <ecNumber evidence="2">3.4.11.-</ecNumber>
    </submittedName>
</protein>
<dbReference type="PANTHER" id="PTHR34448">
    <property type="entry name" value="AMINOPEPTIDASE"/>
    <property type="match status" value="1"/>
</dbReference>
<dbReference type="GO" id="GO:0046872">
    <property type="term" value="F:metal ion binding"/>
    <property type="evidence" value="ECO:0007669"/>
    <property type="project" value="UniProtKB-KW"/>
</dbReference>
<comment type="caution">
    <text evidence="2">The sequence shown here is derived from an EMBL/GenBank/DDBJ whole genome shotgun (WGS) entry which is preliminary data.</text>
</comment>
<organism evidence="2">
    <name type="scientific">Neobacillus citreus</name>
    <dbReference type="NCBI Taxonomy" id="2833578"/>
    <lineage>
        <taxon>Bacteria</taxon>
        <taxon>Bacillati</taxon>
        <taxon>Bacillota</taxon>
        <taxon>Bacilli</taxon>
        <taxon>Bacillales</taxon>
        <taxon>Bacillaceae</taxon>
        <taxon>Neobacillus</taxon>
    </lineage>
</organism>
<dbReference type="Proteomes" id="UP000677265">
    <property type="component" value="Unassembled WGS sequence"/>
</dbReference>
<keyword evidence="2" id="KW-0645">Protease</keyword>
<evidence type="ECO:0000313" key="2">
    <source>
        <dbReference type="EMBL" id="MBS4183964.1"/>
    </source>
</evidence>
<evidence type="ECO:0000313" key="3">
    <source>
        <dbReference type="EMBL" id="MCH6264960.1"/>
    </source>
</evidence>
<name>A0A942T0Y0_9BACI</name>
<sequence length="311" mass="33573">MQALIGVATSILTHNLNVKENEHILIVTDPESYEIADIFYQAGIVLGTETQVIKMKTRTKSGEEPPRAVAEAMKAVEVVLCITHHSLTHTRARKEASAQGARVATMPGVTMDMLQEGAITADYSEVEELTAYYCELLDKGEFVTIEKDHTKLTFSIKERRGIPSTGVFREKGESGNLPSGESYIAPLEDSANGTIIVDGSIAGIGVLKEPITLTLEHGRLVDASGEDGKRLLEILGDGNGRIIAEFGIGTNKKARLTGNVLEDEKVFGTVHIAFGSNKPFGGTNEAGVHIDCVIKKPAVTMTHWDGSRVLF</sequence>
<evidence type="ECO:0000313" key="4">
    <source>
        <dbReference type="Proteomes" id="UP000677265"/>
    </source>
</evidence>
<dbReference type="EMBL" id="JAGYPE020000006">
    <property type="protein sequence ID" value="MCH6264960.1"/>
    <property type="molecule type" value="Genomic_DNA"/>
</dbReference>
<accession>A0A942T0Y0</accession>
<dbReference type="Pfam" id="PF26233">
    <property type="entry name" value="NicX"/>
    <property type="match status" value="1"/>
</dbReference>
<dbReference type="SUPFAM" id="SSF144052">
    <property type="entry name" value="Thermophilic metalloprotease-like"/>
    <property type="match status" value="1"/>
</dbReference>
<dbReference type="AlphaFoldDB" id="A0A942T0Y0"/>
<dbReference type="EC" id="3.4.11.-" evidence="2"/>
<dbReference type="EMBL" id="JAGYPE010000004">
    <property type="protein sequence ID" value="MBS4183964.1"/>
    <property type="molecule type" value="Genomic_DNA"/>
</dbReference>
<dbReference type="RefSeq" id="WP_213143890.1">
    <property type="nucleotide sequence ID" value="NZ_JAGYPE020000006.1"/>
</dbReference>
<evidence type="ECO:0000256" key="1">
    <source>
        <dbReference type="ARBA" id="ARBA00022723"/>
    </source>
</evidence>